<dbReference type="GO" id="GO:0016567">
    <property type="term" value="P:protein ubiquitination"/>
    <property type="evidence" value="ECO:0007669"/>
    <property type="project" value="InterPro"/>
</dbReference>
<comment type="similarity">
    <text evidence="2">Belongs to the Tdpoz family.</text>
</comment>
<dbReference type="SMART" id="SM00225">
    <property type="entry name" value="BTB"/>
    <property type="match status" value="1"/>
</dbReference>
<dbReference type="InterPro" id="IPR045005">
    <property type="entry name" value="BPM1-6"/>
</dbReference>
<dbReference type="InterPro" id="IPR008974">
    <property type="entry name" value="TRAF-like"/>
</dbReference>
<dbReference type="InterPro" id="IPR011333">
    <property type="entry name" value="SKP1/BTB/POZ_sf"/>
</dbReference>
<evidence type="ECO:0000256" key="2">
    <source>
        <dbReference type="ARBA" id="ARBA00010846"/>
    </source>
</evidence>
<dbReference type="PROSITE" id="PS50144">
    <property type="entry name" value="MATH"/>
    <property type="match status" value="1"/>
</dbReference>
<reference evidence="6" key="2">
    <citation type="submission" date="2013-12" db="EMBL/GenBank/DDBJ databases">
        <authorList>
            <person name="Yu Y."/>
            <person name="Lee S."/>
            <person name="de Baynast K."/>
            <person name="Wissotski M."/>
            <person name="Liu L."/>
            <person name="Talag J."/>
            <person name="Goicoechea J."/>
            <person name="Angelova A."/>
            <person name="Jetty R."/>
            <person name="Kudrna D."/>
            <person name="Golser W."/>
            <person name="Rivera L."/>
            <person name="Zhang J."/>
            <person name="Wing R."/>
        </authorList>
    </citation>
    <scope>NUCLEOTIDE SEQUENCE</scope>
</reference>
<evidence type="ECO:0008006" key="7">
    <source>
        <dbReference type="Google" id="ProtNLM"/>
    </source>
</evidence>
<dbReference type="EnsemblPlants" id="LPERR10G00480.1">
    <property type="protein sequence ID" value="LPERR10G00480.1"/>
    <property type="gene ID" value="LPERR10G00480"/>
</dbReference>
<dbReference type="SUPFAM" id="SSF54695">
    <property type="entry name" value="POZ domain"/>
    <property type="match status" value="1"/>
</dbReference>
<protein>
    <recommendedName>
        <fullName evidence="7">BTB domain-containing protein</fullName>
    </recommendedName>
</protein>
<reference evidence="5 6" key="1">
    <citation type="submission" date="2012-08" db="EMBL/GenBank/DDBJ databases">
        <title>Oryza genome evolution.</title>
        <authorList>
            <person name="Wing R.A."/>
        </authorList>
    </citation>
    <scope>NUCLEOTIDE SEQUENCE</scope>
</reference>
<dbReference type="Gene3D" id="1.25.40.420">
    <property type="match status" value="1"/>
</dbReference>
<dbReference type="Pfam" id="PF22486">
    <property type="entry name" value="MATH_2"/>
    <property type="match status" value="1"/>
</dbReference>
<dbReference type="Gene3D" id="2.60.210.10">
    <property type="entry name" value="Apoptosis, Tumor Necrosis Factor Receptor Associated Protein 2, Chain A"/>
    <property type="match status" value="1"/>
</dbReference>
<evidence type="ECO:0000313" key="6">
    <source>
        <dbReference type="Proteomes" id="UP000032180"/>
    </source>
</evidence>
<reference evidence="5" key="3">
    <citation type="submission" date="2015-04" db="UniProtKB">
        <authorList>
            <consortium name="EnsemblPlants"/>
        </authorList>
    </citation>
    <scope>IDENTIFICATION</scope>
</reference>
<evidence type="ECO:0000256" key="1">
    <source>
        <dbReference type="ARBA" id="ARBA00004906"/>
    </source>
</evidence>
<evidence type="ECO:0000313" key="5">
    <source>
        <dbReference type="EnsemblPlants" id="LPERR10G00480.1"/>
    </source>
</evidence>
<evidence type="ECO:0000259" key="3">
    <source>
        <dbReference type="PROSITE" id="PS50097"/>
    </source>
</evidence>
<dbReference type="Gramene" id="LPERR10G00480.1">
    <property type="protein sequence ID" value="LPERR10G00480.1"/>
    <property type="gene ID" value="LPERR10G00480"/>
</dbReference>
<comment type="pathway">
    <text evidence="1">Protein modification; protein ubiquitination.</text>
</comment>
<dbReference type="CDD" id="cd00121">
    <property type="entry name" value="MATH"/>
    <property type="match status" value="1"/>
</dbReference>
<dbReference type="STRING" id="77586.A0A0D9XHB6"/>
<evidence type="ECO:0000259" key="4">
    <source>
        <dbReference type="PROSITE" id="PS50144"/>
    </source>
</evidence>
<dbReference type="Gene3D" id="3.30.710.10">
    <property type="entry name" value="Potassium Channel Kv1.1, Chain A"/>
    <property type="match status" value="1"/>
</dbReference>
<accession>A0A0D9XHB6</accession>
<keyword evidence="6" id="KW-1185">Reference proteome</keyword>
<dbReference type="Proteomes" id="UP000032180">
    <property type="component" value="Chromosome 10"/>
</dbReference>
<dbReference type="InterPro" id="IPR000210">
    <property type="entry name" value="BTB/POZ_dom"/>
</dbReference>
<name>A0A0D9XHB6_9ORYZ</name>
<dbReference type="InterPro" id="IPR002083">
    <property type="entry name" value="MATH/TRAF_dom"/>
</dbReference>
<dbReference type="HOGENOM" id="CLU_004253_2_0_1"/>
<dbReference type="PANTHER" id="PTHR26379">
    <property type="entry name" value="BTB/POZ AND MATH DOMAIN-CONTAINING PROTEIN 1"/>
    <property type="match status" value="1"/>
</dbReference>
<dbReference type="PROSITE" id="PS50097">
    <property type="entry name" value="BTB"/>
    <property type="match status" value="1"/>
</dbReference>
<organism evidence="5 6">
    <name type="scientific">Leersia perrieri</name>
    <dbReference type="NCBI Taxonomy" id="77586"/>
    <lineage>
        <taxon>Eukaryota</taxon>
        <taxon>Viridiplantae</taxon>
        <taxon>Streptophyta</taxon>
        <taxon>Embryophyta</taxon>
        <taxon>Tracheophyta</taxon>
        <taxon>Spermatophyta</taxon>
        <taxon>Magnoliopsida</taxon>
        <taxon>Liliopsida</taxon>
        <taxon>Poales</taxon>
        <taxon>Poaceae</taxon>
        <taxon>BOP clade</taxon>
        <taxon>Oryzoideae</taxon>
        <taxon>Oryzeae</taxon>
        <taxon>Oryzinae</taxon>
        <taxon>Leersia</taxon>
    </lineage>
</organism>
<proteinExistence type="inferred from homology"/>
<feature type="domain" description="MATH" evidence="4">
    <location>
        <begin position="14"/>
        <end position="143"/>
    </location>
</feature>
<dbReference type="Pfam" id="PF24570">
    <property type="entry name" value="BACK_BPM_SPOP"/>
    <property type="match status" value="1"/>
</dbReference>
<dbReference type="PANTHER" id="PTHR26379:SF191">
    <property type="entry name" value="OS06G0251200 PROTEIN"/>
    <property type="match status" value="1"/>
</dbReference>
<dbReference type="eggNOG" id="KOG1987">
    <property type="taxonomic scope" value="Eukaryota"/>
</dbReference>
<dbReference type="Pfam" id="PF00651">
    <property type="entry name" value="BTB"/>
    <property type="match status" value="1"/>
</dbReference>
<dbReference type="SUPFAM" id="SSF49599">
    <property type="entry name" value="TRAF domain-like"/>
    <property type="match status" value="1"/>
</dbReference>
<sequence>MGASFSSNLTDAACHAHLFNINGYSATIAMARTDSLPSKRLTIGGYDWEVHYSPSIAVESNYWIAFKLVLLTPPRRSNVKAALRCKLVDPFQTQRPGGVVDAKMSHAFKRADESSPWLPLLRRTSLESSNVIIADSFTVECTITVITDNIVTTTATAIGNAANLMPRCSSGIHQSSLNHHLGELLRRGTGSDVTLVVSGKSFAVHKAILASRSQFFMAMFFGQMKEKSMRRIEINDDMDAAVFGAMLGFIYTDLVPELDGNQQQQNGVILAQHLLAAADRYGLDGLKIMCEGKLSNDATVETVATSLALAEQHGCSRLKARCIDLIAANLDAVMATEGYKHLMESSPLVMNDLLRAVRGRNS</sequence>
<dbReference type="AlphaFoldDB" id="A0A0D9XHB6"/>
<dbReference type="InterPro" id="IPR056423">
    <property type="entry name" value="BACK_BPM_SPOP"/>
</dbReference>
<feature type="domain" description="BTB" evidence="3">
    <location>
        <begin position="191"/>
        <end position="259"/>
    </location>
</feature>